<dbReference type="InterPro" id="IPR014710">
    <property type="entry name" value="RmlC-like_jellyroll"/>
</dbReference>
<name>A0A327Z613_9ACTN</name>
<dbReference type="AlphaFoldDB" id="A0A327Z613"/>
<keyword evidence="2" id="KW-1185">Reference proteome</keyword>
<gene>
    <name evidence="1" type="ORF">B0I29_1172</name>
</gene>
<reference evidence="1 2" key="1">
    <citation type="submission" date="2018-06" db="EMBL/GenBank/DDBJ databases">
        <title>Genomic Encyclopedia of Type Strains, Phase III (KMG-III): the genomes of soil and plant-associated and newly described type strains.</title>
        <authorList>
            <person name="Whitman W."/>
        </authorList>
    </citation>
    <scope>NUCLEOTIDE SEQUENCE [LARGE SCALE GENOMIC DNA]</scope>
    <source>
        <strain evidence="1 2">CGMCC 4.7090</strain>
    </source>
</reference>
<dbReference type="PANTHER" id="PTHR37943">
    <property type="entry name" value="PROTEIN VES"/>
    <property type="match status" value="1"/>
</dbReference>
<evidence type="ECO:0008006" key="3">
    <source>
        <dbReference type="Google" id="ProtNLM"/>
    </source>
</evidence>
<proteinExistence type="predicted"/>
<dbReference type="InterPro" id="IPR011051">
    <property type="entry name" value="RmlC_Cupin_sf"/>
</dbReference>
<comment type="caution">
    <text evidence="1">The sequence shown here is derived from an EMBL/GenBank/DDBJ whole genome shotgun (WGS) entry which is preliminary data.</text>
</comment>
<accession>A0A327Z613</accession>
<dbReference type="SUPFAM" id="SSF51182">
    <property type="entry name" value="RmlC-like cupins"/>
    <property type="match status" value="1"/>
</dbReference>
<dbReference type="Gene3D" id="2.60.120.10">
    <property type="entry name" value="Jelly Rolls"/>
    <property type="match status" value="1"/>
</dbReference>
<dbReference type="Pfam" id="PF05962">
    <property type="entry name" value="HutD"/>
    <property type="match status" value="1"/>
</dbReference>
<dbReference type="PANTHER" id="PTHR37943:SF1">
    <property type="entry name" value="PROTEIN VES"/>
    <property type="match status" value="1"/>
</dbReference>
<evidence type="ECO:0000313" key="2">
    <source>
        <dbReference type="Proteomes" id="UP000249341"/>
    </source>
</evidence>
<protein>
    <recommendedName>
        <fullName evidence="3">HutD protein</fullName>
    </recommendedName>
</protein>
<organism evidence="1 2">
    <name type="scientific">Actinoplanes lutulentus</name>
    <dbReference type="NCBI Taxonomy" id="1287878"/>
    <lineage>
        <taxon>Bacteria</taxon>
        <taxon>Bacillati</taxon>
        <taxon>Actinomycetota</taxon>
        <taxon>Actinomycetes</taxon>
        <taxon>Micromonosporales</taxon>
        <taxon>Micromonosporaceae</taxon>
        <taxon>Actinoplanes</taxon>
    </lineage>
</organism>
<evidence type="ECO:0000313" key="1">
    <source>
        <dbReference type="EMBL" id="RAK29676.1"/>
    </source>
</evidence>
<dbReference type="InterPro" id="IPR010282">
    <property type="entry name" value="Uncharacterised_HutD/Ves"/>
</dbReference>
<dbReference type="EMBL" id="QLMJ01000017">
    <property type="protein sequence ID" value="RAK29676.1"/>
    <property type="molecule type" value="Genomic_DNA"/>
</dbReference>
<dbReference type="RefSeq" id="WP_181558053.1">
    <property type="nucleotide sequence ID" value="NZ_JACHWI010000013.1"/>
</dbReference>
<sequence>MLTNRTNDPATPTVIDAGDVERLPWRNGLGSTRELATGNTGWRLSLADITTACAFSRFPGLWRWSTAVAGPPVEMVIGDRDAITVAGDVVVDYDGEAPVTARPASGGVTHLLNLMTTMGTPARLTRARMDGPARVTAAAVAVFVLDGTLLVADQRATAGQLMLLGDHDGLTLTGHDARCVIVEVPGSRVSRR</sequence>
<dbReference type="Proteomes" id="UP000249341">
    <property type="component" value="Unassembled WGS sequence"/>
</dbReference>